<name>A0A1I4MNG8_9FIRM</name>
<dbReference type="AlphaFoldDB" id="A0A1I4MNG8"/>
<proteinExistence type="predicted"/>
<evidence type="ECO:0000313" key="2">
    <source>
        <dbReference type="EMBL" id="SFM04586.1"/>
    </source>
</evidence>
<dbReference type="STRING" id="1123291.SAMN04490355_103552"/>
<dbReference type="SUPFAM" id="SSF51126">
    <property type="entry name" value="Pectin lyase-like"/>
    <property type="match status" value="1"/>
</dbReference>
<dbReference type="OrthoDB" id="355208at2"/>
<organism evidence="2 3">
    <name type="scientific">Pelosinus propionicus DSM 13327</name>
    <dbReference type="NCBI Taxonomy" id="1123291"/>
    <lineage>
        <taxon>Bacteria</taxon>
        <taxon>Bacillati</taxon>
        <taxon>Bacillota</taxon>
        <taxon>Negativicutes</taxon>
        <taxon>Selenomonadales</taxon>
        <taxon>Sporomusaceae</taxon>
        <taxon>Pelosinus</taxon>
    </lineage>
</organism>
<feature type="chain" id="PRO_5011544114" evidence="1">
    <location>
        <begin position="27"/>
        <end position="450"/>
    </location>
</feature>
<protein>
    <submittedName>
        <fullName evidence="2">Uncharacterized protein</fullName>
    </submittedName>
</protein>
<dbReference type="InterPro" id="IPR011050">
    <property type="entry name" value="Pectin_lyase_fold/virulence"/>
</dbReference>
<evidence type="ECO:0000256" key="1">
    <source>
        <dbReference type="SAM" id="SignalP"/>
    </source>
</evidence>
<dbReference type="Gene3D" id="2.160.20.20">
    <property type="match status" value="1"/>
</dbReference>
<evidence type="ECO:0000313" key="3">
    <source>
        <dbReference type="Proteomes" id="UP000199520"/>
    </source>
</evidence>
<dbReference type="Proteomes" id="UP000199520">
    <property type="component" value="Unassembled WGS sequence"/>
</dbReference>
<dbReference type="InterPro" id="IPR012332">
    <property type="entry name" value="Autotransporter_pectin_lyase_C"/>
</dbReference>
<keyword evidence="3" id="KW-1185">Reference proteome</keyword>
<accession>A0A1I4MNG8</accession>
<feature type="signal peptide" evidence="1">
    <location>
        <begin position="1"/>
        <end position="26"/>
    </location>
</feature>
<gene>
    <name evidence="2" type="ORF">SAMN04490355_103552</name>
</gene>
<sequence>MKIIILRKALIGAVIASFLVSAYASAQNTQGLSYLDYPLPPPDQQGPPSNREIIKTTAVYTQNGKNITKKDQAIRAYDTNQSGVKVTDGGILTLKDSTIATTGVTTSDENSNFYGLNAAILAESGSKIKIKNSTVSTSGNGANAIFATGAGSMVTVENAKIKTTADSSRGLDATLTGIVIANNVDISTQGTHSAAIATDRGNGTIIVTGGIMRTSGMDSPGIYSTGDITVTDAKISASGSEAAVVEGKNSIYLRNTVLVGTKKRGVMLYQSFSGDAEVGISRFIMNEGSLSAGDGPLFYATNTDTAIYLKGVDLTTASGILLEVGAGNWGIQGANGAVVDFKAEKQILKGNIICDGISTINVGLQNFSMLEGSINQENAAKSAALTLDLTSRWIVTGNSYLTSLINRDTTLSNIEDNGFTIYYDAAHSANNWLENKTYQLKDGGILTPKI</sequence>
<reference evidence="3" key="1">
    <citation type="submission" date="2016-10" db="EMBL/GenBank/DDBJ databases">
        <authorList>
            <person name="Varghese N."/>
            <person name="Submissions S."/>
        </authorList>
    </citation>
    <scope>NUCLEOTIDE SEQUENCE [LARGE SCALE GENOMIC DNA]</scope>
    <source>
        <strain evidence="3">DSM 13327</strain>
    </source>
</reference>
<dbReference type="EMBL" id="FOTS01000035">
    <property type="protein sequence ID" value="SFM04586.1"/>
    <property type="molecule type" value="Genomic_DNA"/>
</dbReference>
<keyword evidence="1" id="KW-0732">Signal</keyword>